<dbReference type="CDD" id="cd00616">
    <property type="entry name" value="AHBA_syn"/>
    <property type="match status" value="1"/>
</dbReference>
<dbReference type="RefSeq" id="WP_199384233.1">
    <property type="nucleotide sequence ID" value="NZ_JAEMHM010000008.1"/>
</dbReference>
<dbReference type="PROSITE" id="PS51257">
    <property type="entry name" value="PROKAR_LIPOPROTEIN"/>
    <property type="match status" value="1"/>
</dbReference>
<organism evidence="6 7">
    <name type="scientific">Geomesophilobacter sediminis</name>
    <dbReference type="NCBI Taxonomy" id="2798584"/>
    <lineage>
        <taxon>Bacteria</taxon>
        <taxon>Pseudomonadati</taxon>
        <taxon>Thermodesulfobacteriota</taxon>
        <taxon>Desulfuromonadia</taxon>
        <taxon>Geobacterales</taxon>
        <taxon>Geobacteraceae</taxon>
        <taxon>Geomesophilobacter</taxon>
    </lineage>
</organism>
<dbReference type="AlphaFoldDB" id="A0A8J7LVU7"/>
<feature type="active site" description="Proton acceptor" evidence="3">
    <location>
        <position position="186"/>
    </location>
</feature>
<dbReference type="Gene3D" id="3.40.640.10">
    <property type="entry name" value="Type I PLP-dependent aspartate aminotransferase-like (Major domain)"/>
    <property type="match status" value="1"/>
</dbReference>
<keyword evidence="6" id="KW-0808">Transferase</keyword>
<dbReference type="Proteomes" id="UP000636888">
    <property type="component" value="Unassembled WGS sequence"/>
</dbReference>
<dbReference type="InterPro" id="IPR015424">
    <property type="entry name" value="PyrdxlP-dep_Trfase"/>
</dbReference>
<evidence type="ECO:0000256" key="1">
    <source>
        <dbReference type="ARBA" id="ARBA00022898"/>
    </source>
</evidence>
<comment type="similarity">
    <text evidence="2 5">Belongs to the DegT/DnrJ/EryC1 family.</text>
</comment>
<evidence type="ECO:0000256" key="4">
    <source>
        <dbReference type="PIRSR" id="PIRSR000390-2"/>
    </source>
</evidence>
<dbReference type="SUPFAM" id="SSF53383">
    <property type="entry name" value="PLP-dependent transferases"/>
    <property type="match status" value="1"/>
</dbReference>
<gene>
    <name evidence="6" type="ORF">JFN93_11570</name>
</gene>
<evidence type="ECO:0000256" key="3">
    <source>
        <dbReference type="PIRSR" id="PIRSR000390-1"/>
    </source>
</evidence>
<protein>
    <submittedName>
        <fullName evidence="6">DegT/DnrJ/EryC1/StrS family aminotransferase</fullName>
    </submittedName>
</protein>
<keyword evidence="7" id="KW-1185">Reference proteome</keyword>
<dbReference type="Pfam" id="PF01041">
    <property type="entry name" value="DegT_DnrJ_EryC1"/>
    <property type="match status" value="1"/>
</dbReference>
<evidence type="ECO:0000256" key="2">
    <source>
        <dbReference type="ARBA" id="ARBA00037999"/>
    </source>
</evidence>
<dbReference type="GO" id="GO:0030170">
    <property type="term" value="F:pyridoxal phosphate binding"/>
    <property type="evidence" value="ECO:0007669"/>
    <property type="project" value="UniProtKB-ARBA"/>
</dbReference>
<keyword evidence="6" id="KW-0032">Aminotransferase</keyword>
<dbReference type="Gene3D" id="3.90.1150.10">
    <property type="entry name" value="Aspartate Aminotransferase, domain 1"/>
    <property type="match status" value="1"/>
</dbReference>
<dbReference type="FunFam" id="3.40.640.10:FF:000089">
    <property type="entry name" value="Aminotransferase, DegT/DnrJ/EryC1/StrS family"/>
    <property type="match status" value="1"/>
</dbReference>
<comment type="caution">
    <text evidence="6">The sequence shown here is derived from an EMBL/GenBank/DDBJ whole genome shotgun (WGS) entry which is preliminary data.</text>
</comment>
<dbReference type="PIRSF" id="PIRSF000390">
    <property type="entry name" value="PLP_StrS"/>
    <property type="match status" value="1"/>
</dbReference>
<dbReference type="PANTHER" id="PTHR30244:SF36">
    <property type="entry name" value="3-OXO-GLUCOSE-6-PHOSPHATE:GLUTAMATE AMINOTRANSFERASE"/>
    <property type="match status" value="1"/>
</dbReference>
<name>A0A8J7LVU7_9BACT</name>
<sequence>MKVPYLDLAAQYQGIAEEISAAMTQVIASCSFSGGPFVSGFETAFADFCGTRHAVGVGSGTEALWLSLLALGIGPGDEVITVPNTFIATAEAISLCGAVPVFVDVQEKSFTMDPSLLEAAITPRTRAVIPVHLFGQPADLDPIVEIARRHGLFVVEDACQAHGSRYKGKGPGAMSEIACFSFYPGKNLGAYGEAGGVVTNDRSLAEKVRILRDHGQATKYCHDVIGINSRMDGIQAAVLSVKLKYLDGWNQARIRHAERYRELLADLEDVILPRRMEYAHHVYHIFALRVRNRPQFLATLAEAGVSCGIHYPVPVHLQLAYRGLGHARGSYPVAERQAEEFLSLPMYPELTDEQIRQVAQGVRSACRPKRVYVTYRFAGEVPVAAHNRARIKEGPEGPGTQRR</sequence>
<reference evidence="6" key="1">
    <citation type="submission" date="2020-12" db="EMBL/GenBank/DDBJ databases">
        <title>Geomonas sp. Red875, isolated from river sediment.</title>
        <authorList>
            <person name="Xu Z."/>
            <person name="Zhang Z."/>
            <person name="Masuda Y."/>
            <person name="Itoh H."/>
            <person name="Senoo K."/>
        </authorList>
    </citation>
    <scope>NUCLEOTIDE SEQUENCE</scope>
    <source>
        <strain evidence="6">Red875</strain>
    </source>
</reference>
<accession>A0A8J7LVU7</accession>
<dbReference type="GO" id="GO:0000271">
    <property type="term" value="P:polysaccharide biosynthetic process"/>
    <property type="evidence" value="ECO:0007669"/>
    <property type="project" value="TreeGrafter"/>
</dbReference>
<dbReference type="EMBL" id="JAEMHM010000008">
    <property type="protein sequence ID" value="MBJ6725350.1"/>
    <property type="molecule type" value="Genomic_DNA"/>
</dbReference>
<feature type="modified residue" description="N6-(pyridoxal phosphate)lysine" evidence="4">
    <location>
        <position position="186"/>
    </location>
</feature>
<evidence type="ECO:0000313" key="7">
    <source>
        <dbReference type="Proteomes" id="UP000636888"/>
    </source>
</evidence>
<evidence type="ECO:0000256" key="5">
    <source>
        <dbReference type="RuleBase" id="RU004508"/>
    </source>
</evidence>
<dbReference type="InterPro" id="IPR015422">
    <property type="entry name" value="PyrdxlP-dep_Trfase_small"/>
</dbReference>
<evidence type="ECO:0000313" key="6">
    <source>
        <dbReference type="EMBL" id="MBJ6725350.1"/>
    </source>
</evidence>
<proteinExistence type="inferred from homology"/>
<dbReference type="InterPro" id="IPR015421">
    <property type="entry name" value="PyrdxlP-dep_Trfase_major"/>
</dbReference>
<dbReference type="GO" id="GO:0008483">
    <property type="term" value="F:transaminase activity"/>
    <property type="evidence" value="ECO:0007669"/>
    <property type="project" value="UniProtKB-KW"/>
</dbReference>
<dbReference type="InterPro" id="IPR000653">
    <property type="entry name" value="DegT/StrS_aminotransferase"/>
</dbReference>
<keyword evidence="1 4" id="KW-0663">Pyridoxal phosphate</keyword>
<dbReference type="PANTHER" id="PTHR30244">
    <property type="entry name" value="TRANSAMINASE"/>
    <property type="match status" value="1"/>
</dbReference>